<name>A0A6L2JAW5_TANCI</name>
<dbReference type="InterPro" id="IPR001584">
    <property type="entry name" value="Integrase_cat-core"/>
</dbReference>
<dbReference type="Pfam" id="PF25597">
    <property type="entry name" value="SH3_retrovirus"/>
    <property type="match status" value="1"/>
</dbReference>
<comment type="caution">
    <text evidence="3">The sequence shown here is derived from an EMBL/GenBank/DDBJ whole genome shotgun (WGS) entry which is preliminary data.</text>
</comment>
<feature type="region of interest" description="Disordered" evidence="1">
    <location>
        <begin position="25"/>
        <end position="55"/>
    </location>
</feature>
<dbReference type="Pfam" id="PF22936">
    <property type="entry name" value="Pol_BBD"/>
    <property type="match status" value="1"/>
</dbReference>
<gene>
    <name evidence="3" type="ORF">Tci_005820</name>
</gene>
<dbReference type="GO" id="GO:0003676">
    <property type="term" value="F:nucleic acid binding"/>
    <property type="evidence" value="ECO:0007669"/>
    <property type="project" value="InterPro"/>
</dbReference>
<dbReference type="EMBL" id="BKCJ010000510">
    <property type="protein sequence ID" value="GEU33842.1"/>
    <property type="molecule type" value="Genomic_DNA"/>
</dbReference>
<dbReference type="InterPro" id="IPR036397">
    <property type="entry name" value="RNaseH_sf"/>
</dbReference>
<protein>
    <recommendedName>
        <fullName evidence="2">Integrase catalytic domain-containing protein</fullName>
    </recommendedName>
</protein>
<dbReference type="InterPro" id="IPR012337">
    <property type="entry name" value="RNaseH-like_sf"/>
</dbReference>
<dbReference type="PROSITE" id="PS50994">
    <property type="entry name" value="INTEGRASE"/>
    <property type="match status" value="1"/>
</dbReference>
<feature type="region of interest" description="Disordered" evidence="1">
    <location>
        <begin position="80"/>
        <end position="108"/>
    </location>
</feature>
<evidence type="ECO:0000259" key="2">
    <source>
        <dbReference type="PROSITE" id="PS50994"/>
    </source>
</evidence>
<dbReference type="PANTHER" id="PTHR11439:SF509">
    <property type="entry name" value="RNA-DIRECTED DNA POLYMERASE"/>
    <property type="match status" value="1"/>
</dbReference>
<dbReference type="AlphaFoldDB" id="A0A6L2JAW5"/>
<dbReference type="Gene3D" id="3.30.420.10">
    <property type="entry name" value="Ribonuclease H-like superfamily/Ribonuclease H"/>
    <property type="match status" value="1"/>
</dbReference>
<dbReference type="GO" id="GO:0015074">
    <property type="term" value="P:DNA integration"/>
    <property type="evidence" value="ECO:0007669"/>
    <property type="project" value="InterPro"/>
</dbReference>
<dbReference type="InterPro" id="IPR054722">
    <property type="entry name" value="PolX-like_BBD"/>
</dbReference>
<feature type="compositionally biased region" description="Basic and acidic residues" evidence="1">
    <location>
        <begin position="25"/>
        <end position="34"/>
    </location>
</feature>
<accession>A0A6L2JAW5</accession>
<organism evidence="3">
    <name type="scientific">Tanacetum cinerariifolium</name>
    <name type="common">Dalmatian daisy</name>
    <name type="synonym">Chrysanthemum cinerariifolium</name>
    <dbReference type="NCBI Taxonomy" id="118510"/>
    <lineage>
        <taxon>Eukaryota</taxon>
        <taxon>Viridiplantae</taxon>
        <taxon>Streptophyta</taxon>
        <taxon>Embryophyta</taxon>
        <taxon>Tracheophyta</taxon>
        <taxon>Spermatophyta</taxon>
        <taxon>Magnoliopsida</taxon>
        <taxon>eudicotyledons</taxon>
        <taxon>Gunneridae</taxon>
        <taxon>Pentapetalae</taxon>
        <taxon>asterids</taxon>
        <taxon>campanulids</taxon>
        <taxon>Asterales</taxon>
        <taxon>Asteraceae</taxon>
        <taxon>Asteroideae</taxon>
        <taxon>Anthemideae</taxon>
        <taxon>Anthemidinae</taxon>
        <taxon>Tanacetum</taxon>
    </lineage>
</organism>
<dbReference type="SUPFAM" id="SSF53098">
    <property type="entry name" value="Ribonuclease H-like"/>
    <property type="match status" value="1"/>
</dbReference>
<dbReference type="PANTHER" id="PTHR11439">
    <property type="entry name" value="GAG-POL-RELATED RETROTRANSPOSON"/>
    <property type="match status" value="1"/>
</dbReference>
<evidence type="ECO:0000256" key="1">
    <source>
        <dbReference type="SAM" id="MobiDB-lite"/>
    </source>
</evidence>
<proteinExistence type="predicted"/>
<sequence>MSYDDIRPIFKKYFNSNMAFLEKSEKELEEEASKALKRKSKSSEQQAAKKQKLDEEVEELKKHLQIVPNDEDDVYTEATPLALKPSGNTKKDKIQQTPSSTKKNKIEAHPRTVRSCLRNKNCVVKSKDTASVQHSKLDVNSNLQCVTCNGCLFSNNHDSCVLDYINNVNAHVKSKSVKKTVKRKVWKPTGKVVQIVLWYLDFGWSKHITGDRSQLTNFVNKFLGMVKFDNDHVSKIIGYGNYQIGNVMISRVYFVDRLRHNLFFVRTDNGTEFVNQTMRKYYEQVGISHETSVARSPQQNGVAKRCSRTLIEVACTIENLGKLQPKADIGIFIGYAPTKKAFRIYNRRTRRIIETIHVNFDELTAMASEQSSSGPALYEMTPKTISSGLVPNPTSSTLFVPPSRTDWEILFQPLFYELLTPLPSVDQPDPKVIAPIAEVVALKPAASTAMQEKLNEFKRLEVWEVVPRPDKVMVITLKWIYKVKLDVLGGILKNKARLVARGYRQEEGIDFEESFAPVARLEAIRIFLAYVAHKNMKYGFKSCDPVDTFMVEKSKLDEDKERKAVDPSHYRGMIGTLLYLTASRPDLQFAMCMFVRYQARPIEKHLHAVKRTFQYL</sequence>
<evidence type="ECO:0000313" key="3">
    <source>
        <dbReference type="EMBL" id="GEU33842.1"/>
    </source>
</evidence>
<dbReference type="InterPro" id="IPR057670">
    <property type="entry name" value="SH3_retrovirus"/>
</dbReference>
<feature type="domain" description="Integrase catalytic" evidence="2">
    <location>
        <begin position="184"/>
        <end position="312"/>
    </location>
</feature>
<dbReference type="InterPro" id="IPR013103">
    <property type="entry name" value="RVT_2"/>
</dbReference>
<reference evidence="3" key="1">
    <citation type="journal article" date="2019" name="Sci. Rep.">
        <title>Draft genome of Tanacetum cinerariifolium, the natural source of mosquito coil.</title>
        <authorList>
            <person name="Yamashiro T."/>
            <person name="Shiraishi A."/>
            <person name="Satake H."/>
            <person name="Nakayama K."/>
        </authorList>
    </citation>
    <scope>NUCLEOTIDE SEQUENCE</scope>
</reference>
<dbReference type="Pfam" id="PF07727">
    <property type="entry name" value="RVT_2"/>
    <property type="match status" value="1"/>
</dbReference>